<organism evidence="1 2">
    <name type="scientific">Allocoleopsis franciscana PCC 7113</name>
    <dbReference type="NCBI Taxonomy" id="1173027"/>
    <lineage>
        <taxon>Bacteria</taxon>
        <taxon>Bacillati</taxon>
        <taxon>Cyanobacteriota</taxon>
        <taxon>Cyanophyceae</taxon>
        <taxon>Coleofasciculales</taxon>
        <taxon>Coleofasciculaceae</taxon>
        <taxon>Allocoleopsis</taxon>
        <taxon>Allocoleopsis franciscana</taxon>
    </lineage>
</organism>
<reference evidence="1 2" key="1">
    <citation type="submission" date="2012-06" db="EMBL/GenBank/DDBJ databases">
        <title>Finished chromosome of genome of Microcoleus sp. PCC 7113.</title>
        <authorList>
            <consortium name="US DOE Joint Genome Institute"/>
            <person name="Gugger M."/>
            <person name="Coursin T."/>
            <person name="Rippka R."/>
            <person name="Tandeau De Marsac N."/>
            <person name="Huntemann M."/>
            <person name="Wei C.-L."/>
            <person name="Han J."/>
            <person name="Detter J.C."/>
            <person name="Han C."/>
            <person name="Tapia R."/>
            <person name="Chen A."/>
            <person name="Kyrpides N."/>
            <person name="Mavromatis K."/>
            <person name="Markowitz V."/>
            <person name="Szeto E."/>
            <person name="Ivanova N."/>
            <person name="Pagani I."/>
            <person name="Pati A."/>
            <person name="Goodwin L."/>
            <person name="Nordberg H.P."/>
            <person name="Cantor M.N."/>
            <person name="Hua S.X."/>
            <person name="Woyke T."/>
            <person name="Kerfeld C.A."/>
        </authorList>
    </citation>
    <scope>NUCLEOTIDE SEQUENCE [LARGE SCALE GENOMIC DNA]</scope>
    <source>
        <strain evidence="1 2">PCC 7113</strain>
    </source>
</reference>
<keyword evidence="2" id="KW-1185">Reference proteome</keyword>
<dbReference type="eggNOG" id="COG4276">
    <property type="taxonomic scope" value="Bacteria"/>
</dbReference>
<sequence length="270" mass="29639">MNKTFLISCSLLTFLLTGHPSIQRVQAKQTLLIAQSIWKPFSSQEGGFRVLMPGTPIQEQRTTQTKLGTFPTNTFTVIRENEAGYVVGYLDFPQNIPLNSRNQNQYLTAVATGFAQGSGGRLVKQQNIRVGNLPGKEIRLQFEQGVIGRGRLFLDNKRLYIALVITDKESSLTKSIQGFFKSFQPINRSTGATKPTPQKPTMDKLNGELKKAVCGQNWPQALKVIDQMVAIAPSAEVRSDLVAYRTQLQGLANSGSKIPPESLPGCTPGS</sequence>
<proteinExistence type="predicted"/>
<dbReference type="HOGENOM" id="CLU_992910_0_0_3"/>
<dbReference type="Proteomes" id="UP000010471">
    <property type="component" value="Chromosome"/>
</dbReference>
<dbReference type="EMBL" id="CP003630">
    <property type="protein sequence ID" value="AFZ20649.1"/>
    <property type="molecule type" value="Genomic_DNA"/>
</dbReference>
<protein>
    <submittedName>
        <fullName evidence="1">Uncharacterized protein</fullName>
    </submittedName>
</protein>
<gene>
    <name evidence="1" type="ORF">Mic7113_4988</name>
</gene>
<accession>K9WLK1</accession>
<evidence type="ECO:0000313" key="2">
    <source>
        <dbReference type="Proteomes" id="UP000010471"/>
    </source>
</evidence>
<dbReference type="KEGG" id="mic:Mic7113_4988"/>
<dbReference type="RefSeq" id="WP_015184784.1">
    <property type="nucleotide sequence ID" value="NC_019738.1"/>
</dbReference>
<dbReference type="STRING" id="1173027.Mic7113_4988"/>
<dbReference type="OrthoDB" id="462676at2"/>
<dbReference type="AlphaFoldDB" id="K9WLK1"/>
<evidence type="ECO:0000313" key="1">
    <source>
        <dbReference type="EMBL" id="AFZ20649.1"/>
    </source>
</evidence>
<name>K9WLK1_9CYAN</name>